<dbReference type="EMBL" id="KE384737">
    <property type="protein sequence ID" value="KJK77963.1"/>
    <property type="molecule type" value="Genomic_DNA"/>
</dbReference>
<proteinExistence type="predicted"/>
<evidence type="ECO:0000313" key="1">
    <source>
        <dbReference type="EMBL" id="KJK77963.1"/>
    </source>
</evidence>
<name>A0A0D9NVW5_METAN</name>
<organism evidence="1 2">
    <name type="scientific">Metarhizium anisopliae BRIP 53293</name>
    <dbReference type="NCBI Taxonomy" id="1291518"/>
    <lineage>
        <taxon>Eukaryota</taxon>
        <taxon>Fungi</taxon>
        <taxon>Dikarya</taxon>
        <taxon>Ascomycota</taxon>
        <taxon>Pezizomycotina</taxon>
        <taxon>Sordariomycetes</taxon>
        <taxon>Hypocreomycetidae</taxon>
        <taxon>Hypocreales</taxon>
        <taxon>Clavicipitaceae</taxon>
        <taxon>Metarhizium</taxon>
    </lineage>
</organism>
<gene>
    <name evidence="1" type="ORF">H634G_06930</name>
</gene>
<keyword evidence="2" id="KW-1185">Reference proteome</keyword>
<accession>A0A0D9NVW5</accession>
<evidence type="ECO:0000313" key="2">
    <source>
        <dbReference type="Proteomes" id="UP000054544"/>
    </source>
</evidence>
<reference evidence="2" key="1">
    <citation type="journal article" date="2014" name="BMC Genomics">
        <title>The genome sequence of the biocontrol fungus Metarhizium anisopliae and comparative genomics of Metarhizium species.</title>
        <authorList>
            <person name="Pattemore J.A."/>
            <person name="Hane J.K."/>
            <person name="Williams A.H."/>
            <person name="Wilson B.A."/>
            <person name="Stodart B.J."/>
            <person name="Ash G.J."/>
        </authorList>
    </citation>
    <scope>NUCLEOTIDE SEQUENCE [LARGE SCALE GENOMIC DNA]</scope>
    <source>
        <strain evidence="2">BRIP 53293</strain>
    </source>
</reference>
<protein>
    <submittedName>
        <fullName evidence="1">Uncharacterized protein</fullName>
    </submittedName>
</protein>
<sequence length="112" mass="11983">MSCVSYDSMRFLQGAYKPALPIAIPTMAAGDFVNAPEDAIDVEGLSIAVITDVGHSPVSLEMYRLERVVGMLLLVEAPDIVVLDCRRDVDDGMKIVMGSNVMALSVRGLAVV</sequence>
<dbReference type="AlphaFoldDB" id="A0A0D9NVW5"/>
<dbReference type="Proteomes" id="UP000054544">
    <property type="component" value="Unassembled WGS sequence"/>
</dbReference>